<dbReference type="EC" id="2.6.1.-" evidence="7"/>
<dbReference type="GO" id="GO:0030170">
    <property type="term" value="F:pyridoxal phosphate binding"/>
    <property type="evidence" value="ECO:0007669"/>
    <property type="project" value="InterPro"/>
</dbReference>
<dbReference type="GO" id="GO:0042802">
    <property type="term" value="F:identical protein binding"/>
    <property type="evidence" value="ECO:0007669"/>
    <property type="project" value="TreeGrafter"/>
</dbReference>
<evidence type="ECO:0000259" key="8">
    <source>
        <dbReference type="Pfam" id="PF00155"/>
    </source>
</evidence>
<evidence type="ECO:0000256" key="4">
    <source>
        <dbReference type="ARBA" id="ARBA00022576"/>
    </source>
</evidence>
<dbReference type="InterPro" id="IPR000796">
    <property type="entry name" value="Asp_trans"/>
</dbReference>
<organism evidence="9 10">
    <name type="scientific">Marinomonas spartinae</name>
    <dbReference type="NCBI Taxonomy" id="1792290"/>
    <lineage>
        <taxon>Bacteria</taxon>
        <taxon>Pseudomonadati</taxon>
        <taxon>Pseudomonadota</taxon>
        <taxon>Gammaproteobacteria</taxon>
        <taxon>Oceanospirillales</taxon>
        <taxon>Oceanospirillaceae</taxon>
        <taxon>Marinomonas</taxon>
    </lineage>
</organism>
<name>A0A1A8T2V2_9GAMM</name>
<dbReference type="Pfam" id="PF00155">
    <property type="entry name" value="Aminotran_1_2"/>
    <property type="match status" value="1"/>
</dbReference>
<dbReference type="Gene3D" id="3.90.1150.10">
    <property type="entry name" value="Aspartate Aminotransferase, domain 1"/>
    <property type="match status" value="1"/>
</dbReference>
<dbReference type="InterPro" id="IPR015422">
    <property type="entry name" value="PyrdxlP-dep_Trfase_small"/>
</dbReference>
<dbReference type="SUPFAM" id="SSF53383">
    <property type="entry name" value="PLP-dependent transferases"/>
    <property type="match status" value="1"/>
</dbReference>
<dbReference type="PANTHER" id="PTHR11879:SF22">
    <property type="entry name" value="ASPARTATE AMINOTRANSFERASE, MITOCHONDRIAL"/>
    <property type="match status" value="1"/>
</dbReference>
<evidence type="ECO:0000256" key="1">
    <source>
        <dbReference type="ARBA" id="ARBA00001933"/>
    </source>
</evidence>
<comment type="similarity">
    <text evidence="2 7">Belongs to the class-I pyridoxal-phosphate-dependent aminotransferase family.</text>
</comment>
<evidence type="ECO:0000256" key="3">
    <source>
        <dbReference type="ARBA" id="ARBA00011738"/>
    </source>
</evidence>
<evidence type="ECO:0000256" key="7">
    <source>
        <dbReference type="RuleBase" id="RU000481"/>
    </source>
</evidence>
<protein>
    <recommendedName>
        <fullName evidence="7">Aminotransferase</fullName>
        <ecNumber evidence="7">2.6.1.-</ecNumber>
    </recommendedName>
</protein>
<comment type="cofactor">
    <cofactor evidence="1 7">
        <name>pyridoxal 5'-phosphate</name>
        <dbReference type="ChEBI" id="CHEBI:597326"/>
    </cofactor>
</comment>
<dbReference type="PRINTS" id="PR00799">
    <property type="entry name" value="TRANSAMINASE"/>
</dbReference>
<accession>A0A1A8T2V2</accession>
<keyword evidence="4 7" id="KW-0032">Aminotransferase</keyword>
<dbReference type="GO" id="GO:0005829">
    <property type="term" value="C:cytosol"/>
    <property type="evidence" value="ECO:0007669"/>
    <property type="project" value="TreeGrafter"/>
</dbReference>
<dbReference type="GO" id="GO:0004838">
    <property type="term" value="F:L-tyrosine-2-oxoglutarate transaminase activity"/>
    <property type="evidence" value="ECO:0007669"/>
    <property type="project" value="TreeGrafter"/>
</dbReference>
<keyword evidence="6" id="KW-0663">Pyridoxal phosphate</keyword>
<dbReference type="PANTHER" id="PTHR11879">
    <property type="entry name" value="ASPARTATE AMINOTRANSFERASE"/>
    <property type="match status" value="1"/>
</dbReference>
<dbReference type="AlphaFoldDB" id="A0A1A8T2V2"/>
<dbReference type="Gene3D" id="3.40.640.10">
    <property type="entry name" value="Type I PLP-dependent aspartate aminotransferase-like (Major domain)"/>
    <property type="match status" value="1"/>
</dbReference>
<dbReference type="FunFam" id="3.90.1150.10:FF:000001">
    <property type="entry name" value="Aspartate aminotransferase"/>
    <property type="match status" value="1"/>
</dbReference>
<keyword evidence="5 7" id="KW-0808">Transferase</keyword>
<dbReference type="GO" id="GO:0033585">
    <property type="term" value="P:L-phenylalanine biosynthetic process from chorismate via phenylpyruvate"/>
    <property type="evidence" value="ECO:0007669"/>
    <property type="project" value="TreeGrafter"/>
</dbReference>
<dbReference type="PROSITE" id="PS00105">
    <property type="entry name" value="AA_TRANSFER_CLASS_1"/>
    <property type="match status" value="1"/>
</dbReference>
<evidence type="ECO:0000313" key="9">
    <source>
        <dbReference type="EMBL" id="SBS25024.1"/>
    </source>
</evidence>
<dbReference type="GO" id="GO:0004069">
    <property type="term" value="F:L-aspartate:2-oxoglutarate aminotransferase activity"/>
    <property type="evidence" value="ECO:0007669"/>
    <property type="project" value="TreeGrafter"/>
</dbReference>
<dbReference type="InterPro" id="IPR015421">
    <property type="entry name" value="PyrdxlP-dep_Trfase_major"/>
</dbReference>
<evidence type="ECO:0000256" key="2">
    <source>
        <dbReference type="ARBA" id="ARBA00007441"/>
    </source>
</evidence>
<proteinExistence type="inferred from homology"/>
<sequence>MFEHIQAAPSDPILGLNDAFRNDPNPKKINLGVGVYKDEQGTTPILKSVKQAEERLLNQETSKSYLSIEGSQAYREAVQTLLFGEDTQIISKQLAQTAQTPGGTGALRVAAEFIRKHLPNATIWVSNPTWANHQAVFQSVNLEVGSYAYYDVDTKSLDFESMLAGLSQVPAGDVVLFHGCCHNPTGIDPTPEQWYQLAKLCSKQGFLPLFDFAYQGFGAGLEEDAQGLRTFLNHVPEMLIANSFSKNFGLYNERVGALTIVSDNADQALAAFTQIKRAVRTNYSNPPSHGSAIVAEILNSKELRSLWEMELKSMRSRIHEMRSLFVNTLRAKGVNQDFSFISKQNGMFSFSGLNPEQVSRLRKEFSIYIVGSGRINVAGMTHENMEPLCEAIAAVLKEE</sequence>
<dbReference type="EMBL" id="FLOB01000001">
    <property type="protein sequence ID" value="SBS25024.1"/>
    <property type="molecule type" value="Genomic_DNA"/>
</dbReference>
<dbReference type="Proteomes" id="UP000092544">
    <property type="component" value="Unassembled WGS sequence"/>
</dbReference>
<dbReference type="InterPro" id="IPR004838">
    <property type="entry name" value="NHTrfase_class1_PyrdxlP-BS"/>
</dbReference>
<dbReference type="InterPro" id="IPR015424">
    <property type="entry name" value="PyrdxlP-dep_Trfase"/>
</dbReference>
<dbReference type="CDD" id="cd00609">
    <property type="entry name" value="AAT_like"/>
    <property type="match status" value="1"/>
</dbReference>
<dbReference type="STRING" id="1792290.MSP8886_00146"/>
<feature type="domain" description="Aminotransferase class I/classII large" evidence="8">
    <location>
        <begin position="27"/>
        <end position="392"/>
    </location>
</feature>
<reference evidence="9 10" key="1">
    <citation type="submission" date="2016-06" db="EMBL/GenBank/DDBJ databases">
        <authorList>
            <person name="Kjaerup R.B."/>
            <person name="Dalgaard T.S."/>
            <person name="Juul-Madsen H.R."/>
        </authorList>
    </citation>
    <scope>NUCLEOTIDE SEQUENCE [LARGE SCALE GENOMIC DNA]</scope>
    <source>
        <strain evidence="9 10">CECT 8886</strain>
    </source>
</reference>
<gene>
    <name evidence="9" type="primary">aspC_1</name>
    <name evidence="9" type="ORF">MSP8886_00146</name>
</gene>
<dbReference type="FunFam" id="3.40.640.10:FF:000015">
    <property type="entry name" value="Aspartate aminotransferase"/>
    <property type="match status" value="1"/>
</dbReference>
<keyword evidence="10" id="KW-1185">Reference proteome</keyword>
<evidence type="ECO:0000256" key="5">
    <source>
        <dbReference type="ARBA" id="ARBA00022679"/>
    </source>
</evidence>
<dbReference type="NCBIfam" id="NF006719">
    <property type="entry name" value="PRK09257.1"/>
    <property type="match status" value="1"/>
</dbReference>
<dbReference type="RefSeq" id="WP_067011707.1">
    <property type="nucleotide sequence ID" value="NZ_FLOB01000001.1"/>
</dbReference>
<comment type="subunit">
    <text evidence="3">Homodimer.</text>
</comment>
<dbReference type="OrthoDB" id="9766445at2"/>
<evidence type="ECO:0000256" key="6">
    <source>
        <dbReference type="ARBA" id="ARBA00022898"/>
    </source>
</evidence>
<evidence type="ECO:0000313" key="10">
    <source>
        <dbReference type="Proteomes" id="UP000092544"/>
    </source>
</evidence>
<dbReference type="InterPro" id="IPR004839">
    <property type="entry name" value="Aminotransferase_I/II_large"/>
</dbReference>